<feature type="transmembrane region" description="Helical" evidence="7">
    <location>
        <begin position="17"/>
        <end position="36"/>
    </location>
</feature>
<evidence type="ECO:0000256" key="5">
    <source>
        <dbReference type="ARBA" id="ARBA00023136"/>
    </source>
</evidence>
<gene>
    <name evidence="8" type="ORF">WJX72_005459</name>
</gene>
<dbReference type="AlphaFoldDB" id="A0AAW1QF29"/>
<comment type="subcellular location">
    <subcellularLocation>
        <location evidence="1">Mitochondrion inner membrane</location>
    </subcellularLocation>
</comment>
<dbReference type="EMBL" id="JALJOR010000003">
    <property type="protein sequence ID" value="KAK9820047.1"/>
    <property type="molecule type" value="Genomic_DNA"/>
</dbReference>
<comment type="caution">
    <text evidence="8">The sequence shown here is derived from an EMBL/GenBank/DDBJ whole genome shotgun (WGS) entry which is preliminary data.</text>
</comment>
<name>A0AAW1QF29_9CHLO</name>
<evidence type="ECO:0000256" key="1">
    <source>
        <dbReference type="ARBA" id="ARBA00004273"/>
    </source>
</evidence>
<keyword evidence="5 7" id="KW-0472">Membrane</keyword>
<organism evidence="8 9">
    <name type="scientific">[Myrmecia] bisecta</name>
    <dbReference type="NCBI Taxonomy" id="41462"/>
    <lineage>
        <taxon>Eukaryota</taxon>
        <taxon>Viridiplantae</taxon>
        <taxon>Chlorophyta</taxon>
        <taxon>core chlorophytes</taxon>
        <taxon>Trebouxiophyceae</taxon>
        <taxon>Trebouxiales</taxon>
        <taxon>Trebouxiaceae</taxon>
        <taxon>Myrmecia</taxon>
    </lineage>
</organism>
<dbReference type="PANTHER" id="PTHR11504:SF0">
    <property type="entry name" value="CYTOCHROME C OXIDASE SUBUNIT"/>
    <property type="match status" value="1"/>
</dbReference>
<dbReference type="InterPro" id="IPR001349">
    <property type="entry name" value="Cyt_c_oxidase_su6a"/>
</dbReference>
<dbReference type="GO" id="GO:0030234">
    <property type="term" value="F:enzyme regulator activity"/>
    <property type="evidence" value="ECO:0007669"/>
    <property type="project" value="TreeGrafter"/>
</dbReference>
<dbReference type="GO" id="GO:0006123">
    <property type="term" value="P:mitochondrial electron transport, cytochrome c to oxygen"/>
    <property type="evidence" value="ECO:0007669"/>
    <property type="project" value="TreeGrafter"/>
</dbReference>
<keyword evidence="7" id="KW-1133">Transmembrane helix</keyword>
<sequence length="80" mass="9338">MSGKINYAEEVKEMTKWKYVTFAAIPLCIVMAAYDLSHGEHHGHSRPAYPYLRIRSKEFPWGDCGLFEDCDHQAEEHEEH</sequence>
<accession>A0AAW1QF29</accession>
<evidence type="ECO:0000256" key="6">
    <source>
        <dbReference type="RuleBase" id="RU004396"/>
    </source>
</evidence>
<keyword evidence="2" id="KW-0999">Mitochondrion inner membrane</keyword>
<evidence type="ECO:0000256" key="2">
    <source>
        <dbReference type="ARBA" id="ARBA00022792"/>
    </source>
</evidence>
<reference evidence="8 9" key="1">
    <citation type="journal article" date="2024" name="Nat. Commun.">
        <title>Phylogenomics reveals the evolutionary origins of lichenization in chlorophyte algae.</title>
        <authorList>
            <person name="Puginier C."/>
            <person name="Libourel C."/>
            <person name="Otte J."/>
            <person name="Skaloud P."/>
            <person name="Haon M."/>
            <person name="Grisel S."/>
            <person name="Petersen M."/>
            <person name="Berrin J.G."/>
            <person name="Delaux P.M."/>
            <person name="Dal Grande F."/>
            <person name="Keller J."/>
        </authorList>
    </citation>
    <scope>NUCLEOTIDE SEQUENCE [LARGE SCALE GENOMIC DNA]</scope>
    <source>
        <strain evidence="8 9">SAG 2043</strain>
    </source>
</reference>
<keyword evidence="3" id="KW-0809">Transit peptide</keyword>
<evidence type="ECO:0000313" key="9">
    <source>
        <dbReference type="Proteomes" id="UP001489004"/>
    </source>
</evidence>
<dbReference type="SUPFAM" id="SSF81411">
    <property type="entry name" value="Mitochondrial cytochrome c oxidase subunit VIa"/>
    <property type="match status" value="1"/>
</dbReference>
<evidence type="ECO:0008006" key="10">
    <source>
        <dbReference type="Google" id="ProtNLM"/>
    </source>
</evidence>
<keyword evidence="7" id="KW-0812">Transmembrane</keyword>
<dbReference type="InterPro" id="IPR036418">
    <property type="entry name" value="Cyt_c_oxidase_su6a_sf"/>
</dbReference>
<keyword evidence="4" id="KW-0496">Mitochondrion</keyword>
<dbReference type="PANTHER" id="PTHR11504">
    <property type="entry name" value="CYTOCHROME C OXIDASE POLYPEPTIDE VIA"/>
    <property type="match status" value="1"/>
</dbReference>
<dbReference type="Proteomes" id="UP001489004">
    <property type="component" value="Unassembled WGS sequence"/>
</dbReference>
<keyword evidence="9" id="KW-1185">Reference proteome</keyword>
<dbReference type="Pfam" id="PF02046">
    <property type="entry name" value="COX6A"/>
    <property type="match status" value="1"/>
</dbReference>
<dbReference type="Gene3D" id="4.10.95.10">
    <property type="entry name" value="Cytochrome c oxidase, subunit VIa"/>
    <property type="match status" value="1"/>
</dbReference>
<proteinExistence type="inferred from homology"/>
<evidence type="ECO:0000313" key="8">
    <source>
        <dbReference type="EMBL" id="KAK9820047.1"/>
    </source>
</evidence>
<evidence type="ECO:0000256" key="4">
    <source>
        <dbReference type="ARBA" id="ARBA00023128"/>
    </source>
</evidence>
<protein>
    <recommendedName>
        <fullName evidence="10">Cytochrome c oxidase subunit</fullName>
    </recommendedName>
</protein>
<comment type="similarity">
    <text evidence="6">Belongs to the cytochrome c oxidase subunit 6A family.</text>
</comment>
<evidence type="ECO:0000256" key="7">
    <source>
        <dbReference type="SAM" id="Phobius"/>
    </source>
</evidence>
<dbReference type="GO" id="GO:0005743">
    <property type="term" value="C:mitochondrial inner membrane"/>
    <property type="evidence" value="ECO:0007669"/>
    <property type="project" value="UniProtKB-SubCell"/>
</dbReference>
<evidence type="ECO:0000256" key="3">
    <source>
        <dbReference type="ARBA" id="ARBA00022946"/>
    </source>
</evidence>